<dbReference type="RefSeq" id="WP_274112348.1">
    <property type="nucleotide sequence ID" value="NZ_JAPCKI010000011.1"/>
</dbReference>
<dbReference type="InterPro" id="IPR006059">
    <property type="entry name" value="SBP"/>
</dbReference>
<organism evidence="3 4">
    <name type="scientific">Acidovorax benzenivorans</name>
    <dbReference type="NCBI Taxonomy" id="2987520"/>
    <lineage>
        <taxon>Bacteria</taxon>
        <taxon>Pseudomonadati</taxon>
        <taxon>Pseudomonadota</taxon>
        <taxon>Betaproteobacteria</taxon>
        <taxon>Burkholderiales</taxon>
        <taxon>Comamonadaceae</taxon>
        <taxon>Acidovorax</taxon>
    </lineage>
</organism>
<dbReference type="CDD" id="cd13589">
    <property type="entry name" value="PBP2_polyamine_RpCGA009"/>
    <property type="match status" value="1"/>
</dbReference>
<dbReference type="Proteomes" id="UP001148932">
    <property type="component" value="Unassembled WGS sequence"/>
</dbReference>
<name>A0ABT5RZV1_9BURK</name>
<feature type="signal peptide" evidence="2">
    <location>
        <begin position="1"/>
        <end position="21"/>
    </location>
</feature>
<keyword evidence="1 2" id="KW-0732">Signal</keyword>
<comment type="caution">
    <text evidence="3">The sequence shown here is derived from an EMBL/GenBank/DDBJ whole genome shotgun (WGS) entry which is preliminary data.</text>
</comment>
<evidence type="ECO:0000256" key="1">
    <source>
        <dbReference type="ARBA" id="ARBA00022729"/>
    </source>
</evidence>
<dbReference type="EMBL" id="JAPCKI010000011">
    <property type="protein sequence ID" value="MDD2179239.1"/>
    <property type="molecule type" value="Genomic_DNA"/>
</dbReference>
<dbReference type="SUPFAM" id="SSF53850">
    <property type="entry name" value="Periplasmic binding protein-like II"/>
    <property type="match status" value="1"/>
</dbReference>
<gene>
    <name evidence="3" type="ORF">OIN59_17515</name>
</gene>
<dbReference type="PANTHER" id="PTHR30006">
    <property type="entry name" value="THIAMINE-BINDING PERIPLASMIC PROTEIN-RELATED"/>
    <property type="match status" value="1"/>
</dbReference>
<accession>A0ABT5RZV1</accession>
<feature type="chain" id="PRO_5047491684" evidence="2">
    <location>
        <begin position="22"/>
        <end position="341"/>
    </location>
</feature>
<keyword evidence="4" id="KW-1185">Reference proteome</keyword>
<evidence type="ECO:0000313" key="3">
    <source>
        <dbReference type="EMBL" id="MDD2179239.1"/>
    </source>
</evidence>
<dbReference type="Pfam" id="PF13416">
    <property type="entry name" value="SBP_bac_8"/>
    <property type="match status" value="1"/>
</dbReference>
<dbReference type="PANTHER" id="PTHR30006:SF2">
    <property type="entry name" value="ABC TRANSPORTER SUBSTRATE-BINDING PROTEIN"/>
    <property type="match status" value="1"/>
</dbReference>
<sequence>MIKHVGILGIFLIAASSGANAAETMYIASWGGDVEKVFREKIIPPFEAKNNIKINYIAGNSSDTLAKLMAQKSKQEISVAFMDEFAMVSAVGAGVCAKVDEGEYSKNVYQNARTTGDKSIGLGFYAAGLVYNTEIFKKNGWDAPTSWKDLEDKKYLGKIVIPSIASYGQWVLVMEARANGGSEKSIQPGFEAMKRISPNVIAWESGPAKIAQMLQTGEAALAVWGNQRAAPLIDQGVPLKFVYPKEGAVSAVAAVCPVQGGPQPKVAQAFIQYLLSPEVQTFLATTNGWGPANKDVKLPPAVAARVIYGQEQHNKLIAVDYNVIIPNMPAWTSRWNREVER</sequence>
<dbReference type="Gene3D" id="3.40.190.10">
    <property type="entry name" value="Periplasmic binding protein-like II"/>
    <property type="match status" value="2"/>
</dbReference>
<reference evidence="3" key="1">
    <citation type="submission" date="2022-10" db="EMBL/GenBank/DDBJ databases">
        <title>Description of microaerobic benzene degrading bacteria.</title>
        <authorList>
            <person name="Bedics A."/>
            <person name="Tancsics A."/>
            <person name="Banerjee S."/>
        </authorList>
    </citation>
    <scope>NUCLEOTIDE SEQUENCE</scope>
    <source>
        <strain evidence="3">D2M1</strain>
    </source>
</reference>
<evidence type="ECO:0000256" key="2">
    <source>
        <dbReference type="SAM" id="SignalP"/>
    </source>
</evidence>
<evidence type="ECO:0000313" key="4">
    <source>
        <dbReference type="Proteomes" id="UP001148932"/>
    </source>
</evidence>
<protein>
    <submittedName>
        <fullName evidence="3">Polyamine ABC transporter substrate-binding protein</fullName>
    </submittedName>
</protein>
<proteinExistence type="predicted"/>